<keyword evidence="2" id="KW-0479">Metal-binding</keyword>
<gene>
    <name evidence="7" type="ORF">RxyAA322_05040</name>
</gene>
<feature type="domain" description="NADH-ubiquinone oxidoreductase 51kDa subunit FMN-binding" evidence="6">
    <location>
        <begin position="25"/>
        <end position="175"/>
    </location>
</feature>
<keyword evidence="1" id="KW-0004">4Fe-4S</keyword>
<dbReference type="InterPro" id="IPR010208">
    <property type="entry name" value="Ion_transpt_RnfC/RsxC"/>
</dbReference>
<dbReference type="SUPFAM" id="SSF142019">
    <property type="entry name" value="Nqo1 FMN-binding domain-like"/>
    <property type="match status" value="1"/>
</dbReference>
<reference evidence="7" key="1">
    <citation type="journal article" date="2019" name="Microbiol. Resour. Announc.">
        <title>Complete Genome Sequence of Rubrobacter xylanophilus Strain AA3-22, Isolated from Arima Onsen in Japan.</title>
        <authorList>
            <person name="Tomariguchi N."/>
            <person name="Miyazaki K."/>
        </authorList>
    </citation>
    <scope>NUCLEOTIDE SEQUENCE [LARGE SCALE GENOMIC DNA]</scope>
    <source>
        <strain evidence="7">AA3-22</strain>
    </source>
</reference>
<evidence type="ECO:0000256" key="5">
    <source>
        <dbReference type="SAM" id="MobiDB-lite"/>
    </source>
</evidence>
<organism evidence="7 8">
    <name type="scientific">Rubrobacter xylanophilus</name>
    <dbReference type="NCBI Taxonomy" id="49319"/>
    <lineage>
        <taxon>Bacteria</taxon>
        <taxon>Bacillati</taxon>
        <taxon>Actinomycetota</taxon>
        <taxon>Rubrobacteria</taxon>
        <taxon>Rubrobacterales</taxon>
        <taxon>Rubrobacteraceae</taxon>
        <taxon>Rubrobacter</taxon>
    </lineage>
</organism>
<dbReference type="PANTHER" id="PTHR43034">
    <property type="entry name" value="ION-TRANSLOCATING OXIDOREDUCTASE COMPLEX SUBUNIT C"/>
    <property type="match status" value="1"/>
</dbReference>
<dbReference type="Proteomes" id="UP000318065">
    <property type="component" value="Chromosome"/>
</dbReference>
<accession>A0A510HFB9</accession>
<keyword evidence="3" id="KW-0408">Iron</keyword>
<proteinExistence type="predicted"/>
<dbReference type="Pfam" id="PF01512">
    <property type="entry name" value="Complex1_51K"/>
    <property type="match status" value="1"/>
</dbReference>
<dbReference type="GO" id="GO:0016020">
    <property type="term" value="C:membrane"/>
    <property type="evidence" value="ECO:0007669"/>
    <property type="project" value="InterPro"/>
</dbReference>
<dbReference type="OrthoDB" id="9805533at2"/>
<sequence length="388" mass="43148">MVEMRERSLEEVKALSREEAVEIMQHAGIVGAGGGGFPTYFKYKRPLPHLIVNATESEPGYWGDKLLHKVYLKEFLQLFEAMKEIFEFEQISLGVHEKDREWYAEYEDYVDEGIYDIRYVPDTYALGEEKTLVKHATDKRVPLFTNNPDGTRRPGMPPDVGIVVNNSETLLNVYRALFLGRPVTTVFFTVFGMEEHIMELKAYEAPVGTPVREILEISGIDLERQIAGASNVVGEDDSTERYVVADGGPYINDILDSRDIMSGEACIRRTTNSLLLIPEGRQTKEYARHIKTKPPKDGFVSLVGKVSEVRVPLAGGPLTPGTPLVSEGDEVAYEQKIAEPAERGFSIGVWASLAGRVTSVGGGIISISGTARDEEQERSPAELQEQYA</sequence>
<protein>
    <recommendedName>
        <fullName evidence="6">NADH-ubiquinone oxidoreductase 51kDa subunit FMN-binding domain-containing protein</fullName>
    </recommendedName>
</protein>
<dbReference type="AlphaFoldDB" id="A0A510HFB9"/>
<dbReference type="RefSeq" id="WP_143526769.1">
    <property type="nucleotide sequence ID" value="NZ_AP019791.1"/>
</dbReference>
<name>A0A510HFB9_9ACTN</name>
<dbReference type="EMBL" id="AP019791">
    <property type="protein sequence ID" value="BBL78650.1"/>
    <property type="molecule type" value="Genomic_DNA"/>
</dbReference>
<keyword evidence="4" id="KW-0411">Iron-sulfur</keyword>
<evidence type="ECO:0000256" key="1">
    <source>
        <dbReference type="ARBA" id="ARBA00022485"/>
    </source>
</evidence>
<evidence type="ECO:0000313" key="7">
    <source>
        <dbReference type="EMBL" id="BBL78650.1"/>
    </source>
</evidence>
<feature type="region of interest" description="Disordered" evidence="5">
    <location>
        <begin position="368"/>
        <end position="388"/>
    </location>
</feature>
<dbReference type="GO" id="GO:0009055">
    <property type="term" value="F:electron transfer activity"/>
    <property type="evidence" value="ECO:0007669"/>
    <property type="project" value="InterPro"/>
</dbReference>
<evidence type="ECO:0000256" key="3">
    <source>
        <dbReference type="ARBA" id="ARBA00023004"/>
    </source>
</evidence>
<evidence type="ECO:0000313" key="8">
    <source>
        <dbReference type="Proteomes" id="UP000318065"/>
    </source>
</evidence>
<evidence type="ECO:0000256" key="4">
    <source>
        <dbReference type="ARBA" id="ARBA00023014"/>
    </source>
</evidence>
<dbReference type="PANTHER" id="PTHR43034:SF2">
    <property type="entry name" value="ION-TRANSLOCATING OXIDOREDUCTASE COMPLEX SUBUNIT C"/>
    <property type="match status" value="1"/>
</dbReference>
<evidence type="ECO:0000256" key="2">
    <source>
        <dbReference type="ARBA" id="ARBA00022723"/>
    </source>
</evidence>
<dbReference type="InterPro" id="IPR011538">
    <property type="entry name" value="Nuo51_FMN-bd"/>
</dbReference>
<keyword evidence="8" id="KW-1185">Reference proteome</keyword>
<dbReference type="Gene3D" id="3.40.50.11540">
    <property type="entry name" value="NADH-ubiquinone oxidoreductase 51kDa subunit"/>
    <property type="match status" value="1"/>
</dbReference>
<dbReference type="GO" id="GO:0051539">
    <property type="term" value="F:4 iron, 4 sulfur cluster binding"/>
    <property type="evidence" value="ECO:0007669"/>
    <property type="project" value="UniProtKB-KW"/>
</dbReference>
<dbReference type="InterPro" id="IPR037225">
    <property type="entry name" value="Nuo51_FMN-bd_sf"/>
</dbReference>
<dbReference type="GO" id="GO:0046872">
    <property type="term" value="F:metal ion binding"/>
    <property type="evidence" value="ECO:0007669"/>
    <property type="project" value="UniProtKB-KW"/>
</dbReference>
<evidence type="ECO:0000259" key="6">
    <source>
        <dbReference type="Pfam" id="PF01512"/>
    </source>
</evidence>
<feature type="compositionally biased region" description="Basic and acidic residues" evidence="5">
    <location>
        <begin position="371"/>
        <end position="380"/>
    </location>
</feature>